<accession>A0A6J4VCV9</accession>
<name>A0A6J4VCV9_9BACT</name>
<feature type="non-terminal residue" evidence="2">
    <location>
        <position position="1"/>
    </location>
</feature>
<feature type="region of interest" description="Disordered" evidence="1">
    <location>
        <begin position="1"/>
        <end position="85"/>
    </location>
</feature>
<protein>
    <submittedName>
        <fullName evidence="2">Uncharacterized protein</fullName>
    </submittedName>
</protein>
<feature type="non-terminal residue" evidence="2">
    <location>
        <position position="85"/>
    </location>
</feature>
<gene>
    <name evidence="2" type="ORF">AVDCRST_MAG88-2639</name>
</gene>
<reference evidence="2" key="1">
    <citation type="submission" date="2020-02" db="EMBL/GenBank/DDBJ databases">
        <authorList>
            <person name="Meier V. D."/>
        </authorList>
    </citation>
    <scope>NUCLEOTIDE SEQUENCE</scope>
    <source>
        <strain evidence="2">AVDCRST_MAG88</strain>
    </source>
</reference>
<dbReference type="AlphaFoldDB" id="A0A6J4VCV9"/>
<proteinExistence type="predicted"/>
<evidence type="ECO:0000256" key="1">
    <source>
        <dbReference type="SAM" id="MobiDB-lite"/>
    </source>
</evidence>
<dbReference type="EMBL" id="CADCWM010000645">
    <property type="protein sequence ID" value="CAA9573986.1"/>
    <property type="molecule type" value="Genomic_DNA"/>
</dbReference>
<feature type="compositionally biased region" description="Basic and acidic residues" evidence="1">
    <location>
        <begin position="71"/>
        <end position="85"/>
    </location>
</feature>
<sequence length="85" mass="8852">VRAGWAGGSGPGDGDGVENGESVGRARARPSPWGDWRSGRRQPAARVGARSSPVATVAATGQRVSWGGDDSAGRHRLVERQMDEV</sequence>
<organism evidence="2">
    <name type="scientific">uncultured Thermomicrobiales bacterium</name>
    <dbReference type="NCBI Taxonomy" id="1645740"/>
    <lineage>
        <taxon>Bacteria</taxon>
        <taxon>Pseudomonadati</taxon>
        <taxon>Thermomicrobiota</taxon>
        <taxon>Thermomicrobia</taxon>
        <taxon>Thermomicrobiales</taxon>
        <taxon>environmental samples</taxon>
    </lineage>
</organism>
<feature type="compositionally biased region" description="Gly residues" evidence="1">
    <location>
        <begin position="1"/>
        <end position="14"/>
    </location>
</feature>
<evidence type="ECO:0000313" key="2">
    <source>
        <dbReference type="EMBL" id="CAA9573986.1"/>
    </source>
</evidence>